<reference evidence="1" key="1">
    <citation type="submission" date="2022-08" db="EMBL/GenBank/DDBJ databases">
        <authorList>
            <person name="Kallberg Y."/>
            <person name="Tangrot J."/>
            <person name="Rosling A."/>
        </authorList>
    </citation>
    <scope>NUCLEOTIDE SEQUENCE</scope>
    <source>
        <strain evidence="1">Wild A</strain>
    </source>
</reference>
<dbReference type="AlphaFoldDB" id="A0A9W4T6N4"/>
<comment type="caution">
    <text evidence="1">The sequence shown here is derived from an EMBL/GenBank/DDBJ whole genome shotgun (WGS) entry which is preliminary data.</text>
</comment>
<dbReference type="Proteomes" id="UP001153678">
    <property type="component" value="Unassembled WGS sequence"/>
</dbReference>
<keyword evidence="2" id="KW-1185">Reference proteome</keyword>
<feature type="non-terminal residue" evidence="1">
    <location>
        <position position="1"/>
    </location>
</feature>
<protein>
    <submittedName>
        <fullName evidence="1">4997_t:CDS:1</fullName>
    </submittedName>
</protein>
<name>A0A9W4T6N4_9GLOM</name>
<feature type="non-terminal residue" evidence="1">
    <location>
        <position position="91"/>
    </location>
</feature>
<evidence type="ECO:0000313" key="1">
    <source>
        <dbReference type="EMBL" id="CAI2194661.1"/>
    </source>
</evidence>
<evidence type="ECO:0000313" key="2">
    <source>
        <dbReference type="Proteomes" id="UP001153678"/>
    </source>
</evidence>
<sequence length="91" mass="11038">KKFSLYKVKFLDRLNLDEYNEELRLAFKFQGSQHYYLNSIFHRRGKIDLDEQRIHDKKKQDICKQEANEGNTYSPDWPFHFLVTEGSHSEK</sequence>
<gene>
    <name evidence="1" type="ORF">FWILDA_LOCUS16689</name>
</gene>
<organism evidence="1 2">
    <name type="scientific">Funneliformis geosporum</name>
    <dbReference type="NCBI Taxonomy" id="1117311"/>
    <lineage>
        <taxon>Eukaryota</taxon>
        <taxon>Fungi</taxon>
        <taxon>Fungi incertae sedis</taxon>
        <taxon>Mucoromycota</taxon>
        <taxon>Glomeromycotina</taxon>
        <taxon>Glomeromycetes</taxon>
        <taxon>Glomerales</taxon>
        <taxon>Glomeraceae</taxon>
        <taxon>Funneliformis</taxon>
    </lineage>
</organism>
<accession>A0A9W4T6N4</accession>
<proteinExistence type="predicted"/>
<dbReference type="EMBL" id="CAMKVN010011224">
    <property type="protein sequence ID" value="CAI2194661.1"/>
    <property type="molecule type" value="Genomic_DNA"/>
</dbReference>